<comment type="caution">
    <text evidence="3">The sequence shown here is derived from an EMBL/GenBank/DDBJ whole genome shotgun (WGS) entry which is preliminary data.</text>
</comment>
<evidence type="ECO:0000256" key="1">
    <source>
        <dbReference type="SAM" id="MobiDB-lite"/>
    </source>
</evidence>
<feature type="region of interest" description="Disordered" evidence="1">
    <location>
        <begin position="24"/>
        <end position="45"/>
    </location>
</feature>
<organism evidence="3 4">
    <name type="scientific">Geranomyces variabilis</name>
    <dbReference type="NCBI Taxonomy" id="109894"/>
    <lineage>
        <taxon>Eukaryota</taxon>
        <taxon>Fungi</taxon>
        <taxon>Fungi incertae sedis</taxon>
        <taxon>Chytridiomycota</taxon>
        <taxon>Chytridiomycota incertae sedis</taxon>
        <taxon>Chytridiomycetes</taxon>
        <taxon>Spizellomycetales</taxon>
        <taxon>Powellomycetaceae</taxon>
        <taxon>Geranomyces</taxon>
    </lineage>
</organism>
<feature type="region of interest" description="Disordered" evidence="1">
    <location>
        <begin position="93"/>
        <end position="114"/>
    </location>
</feature>
<keyword evidence="2" id="KW-0472">Membrane</keyword>
<dbReference type="AlphaFoldDB" id="A0AAD5XKP6"/>
<evidence type="ECO:0000256" key="2">
    <source>
        <dbReference type="SAM" id="Phobius"/>
    </source>
</evidence>
<evidence type="ECO:0000313" key="4">
    <source>
        <dbReference type="Proteomes" id="UP001212152"/>
    </source>
</evidence>
<feature type="compositionally biased region" description="Polar residues" evidence="1">
    <location>
        <begin position="27"/>
        <end position="37"/>
    </location>
</feature>
<keyword evidence="4" id="KW-1185">Reference proteome</keyword>
<reference evidence="3" key="1">
    <citation type="submission" date="2020-05" db="EMBL/GenBank/DDBJ databases">
        <title>Phylogenomic resolution of chytrid fungi.</title>
        <authorList>
            <person name="Stajich J.E."/>
            <person name="Amses K."/>
            <person name="Simmons R."/>
            <person name="Seto K."/>
            <person name="Myers J."/>
            <person name="Bonds A."/>
            <person name="Quandt C.A."/>
            <person name="Barry K."/>
            <person name="Liu P."/>
            <person name="Grigoriev I."/>
            <person name="Longcore J.E."/>
            <person name="James T.Y."/>
        </authorList>
    </citation>
    <scope>NUCLEOTIDE SEQUENCE</scope>
    <source>
        <strain evidence="3">JEL0379</strain>
    </source>
</reference>
<name>A0AAD5XKP6_9FUNG</name>
<dbReference type="Proteomes" id="UP001212152">
    <property type="component" value="Unassembled WGS sequence"/>
</dbReference>
<accession>A0AAD5XKP6</accession>
<sequence length="304" mass="32927">MGRPLPIFPSSPIPQRRRTYLHHVANPQPNTHNASRSFTRRRSSGLVASLTRDRHGQLAAAASARRMAVADGSSSSALDSGASSSDEEYHWPTIPAARMPPHGGDSDDSSDNDAAVSDTDVVEIIFDLLDAGGGGENDGRPRAAGPNALELFRGLPSFVQRASRLREHIMPAILGDIVRNPNRRLFGDEFALEITRRREARAARRSTGAARTSEWNVSGGLPSYFVQVKDVLEELAEVFSQASESLREGAAAMTTAMPAAHLFLHESNGARHVDAFISTMERFLGMLYAAIAFAVGLFLCRASY</sequence>
<keyword evidence="2" id="KW-1133">Transmembrane helix</keyword>
<protein>
    <submittedName>
        <fullName evidence="3">Uncharacterized protein</fullName>
    </submittedName>
</protein>
<dbReference type="EMBL" id="JADGJQ010000050">
    <property type="protein sequence ID" value="KAJ3175566.1"/>
    <property type="molecule type" value="Genomic_DNA"/>
</dbReference>
<evidence type="ECO:0000313" key="3">
    <source>
        <dbReference type="EMBL" id="KAJ3175566.1"/>
    </source>
</evidence>
<keyword evidence="2" id="KW-0812">Transmembrane</keyword>
<gene>
    <name evidence="3" type="ORF">HDU87_006063</name>
</gene>
<feature type="transmembrane region" description="Helical" evidence="2">
    <location>
        <begin position="283"/>
        <end position="300"/>
    </location>
</feature>
<proteinExistence type="predicted"/>